<dbReference type="GO" id="GO:0008124">
    <property type="term" value="F:4-alpha-hydroxytetrahydrobiopterin dehydratase activity"/>
    <property type="evidence" value="ECO:0007669"/>
    <property type="project" value="UniProtKB-UniRule"/>
</dbReference>
<reference evidence="5 6" key="1">
    <citation type="submission" date="2019-06" db="EMBL/GenBank/DDBJ databases">
        <title>Whole genome sequence for Cellvibrionaceae sp. R142.</title>
        <authorList>
            <person name="Wang G."/>
        </authorList>
    </citation>
    <scope>NUCLEOTIDE SEQUENCE [LARGE SCALE GENOMIC DNA]</scope>
    <source>
        <strain evidence="5 6">R142</strain>
    </source>
</reference>
<dbReference type="InterPro" id="IPR036428">
    <property type="entry name" value="PCD_sf"/>
</dbReference>
<dbReference type="PANTHER" id="PTHR42805">
    <property type="entry name" value="PTERIN-4-ALPHA-CARBINOLAMINE DEHYDRATASE-RELATED"/>
    <property type="match status" value="1"/>
</dbReference>
<keyword evidence="3 4" id="KW-0456">Lyase</keyword>
<evidence type="ECO:0000256" key="1">
    <source>
        <dbReference type="ARBA" id="ARBA00001554"/>
    </source>
</evidence>
<dbReference type="CDD" id="cd00913">
    <property type="entry name" value="PCD_DCoH_subfamily_a"/>
    <property type="match status" value="1"/>
</dbReference>
<name>A0A545SYX4_9GAMM</name>
<keyword evidence="6" id="KW-1185">Reference proteome</keyword>
<sequence length="117" mass="13075">MQDLNQQSCEACRAGAPRVEAGEREGLLGQLPDWSVQTRDGIDQLERLFTFENFERALAFTNQIGALAESEAHHPALLTEWGKVTVTWWTHKIKGLHKNDFIMAAKTDQAFAGAFST</sequence>
<dbReference type="EMBL" id="VHSG01000025">
    <property type="protein sequence ID" value="TQV70151.1"/>
    <property type="molecule type" value="Genomic_DNA"/>
</dbReference>
<organism evidence="5 6">
    <name type="scientific">Exilibacterium tricleocarpae</name>
    <dbReference type="NCBI Taxonomy" id="2591008"/>
    <lineage>
        <taxon>Bacteria</taxon>
        <taxon>Pseudomonadati</taxon>
        <taxon>Pseudomonadota</taxon>
        <taxon>Gammaproteobacteria</taxon>
        <taxon>Cellvibrionales</taxon>
        <taxon>Cellvibrionaceae</taxon>
        <taxon>Exilibacterium</taxon>
    </lineage>
</organism>
<dbReference type="InterPro" id="IPR050376">
    <property type="entry name" value="Pterin-4-alpha-carb_dehyd"/>
</dbReference>
<dbReference type="SUPFAM" id="SSF55248">
    <property type="entry name" value="PCD-like"/>
    <property type="match status" value="1"/>
</dbReference>
<gene>
    <name evidence="5" type="ORF">FKG94_21755</name>
</gene>
<dbReference type="AlphaFoldDB" id="A0A545SYX4"/>
<dbReference type="EC" id="4.2.1.96" evidence="4"/>
<dbReference type="OrthoDB" id="5294615at2"/>
<dbReference type="GO" id="GO:0006729">
    <property type="term" value="P:tetrahydrobiopterin biosynthetic process"/>
    <property type="evidence" value="ECO:0007669"/>
    <property type="project" value="InterPro"/>
</dbReference>
<comment type="catalytic activity">
    <reaction evidence="1 4">
        <text>(4aS,6R)-4a-hydroxy-L-erythro-5,6,7,8-tetrahydrobiopterin = (6R)-L-erythro-6,7-dihydrobiopterin + H2O</text>
        <dbReference type="Rhea" id="RHEA:11920"/>
        <dbReference type="ChEBI" id="CHEBI:15377"/>
        <dbReference type="ChEBI" id="CHEBI:15642"/>
        <dbReference type="ChEBI" id="CHEBI:43120"/>
        <dbReference type="EC" id="4.2.1.96"/>
    </reaction>
</comment>
<evidence type="ECO:0000256" key="4">
    <source>
        <dbReference type="HAMAP-Rule" id="MF_00434"/>
    </source>
</evidence>
<accession>A0A545SYX4</accession>
<dbReference type="Gene3D" id="3.30.1360.20">
    <property type="entry name" value="Transcriptional coactivator/pterin dehydratase"/>
    <property type="match status" value="1"/>
</dbReference>
<dbReference type="PANTHER" id="PTHR42805:SF1">
    <property type="entry name" value="PTERIN-4-ALPHA-CARBINOLAMINE DEHYDRATASE-RELATED"/>
    <property type="match status" value="1"/>
</dbReference>
<evidence type="ECO:0000313" key="6">
    <source>
        <dbReference type="Proteomes" id="UP000319732"/>
    </source>
</evidence>
<proteinExistence type="inferred from homology"/>
<dbReference type="HAMAP" id="MF_00434">
    <property type="entry name" value="Pterin_4_alpha"/>
    <property type="match status" value="1"/>
</dbReference>
<dbReference type="NCBIfam" id="NF002016">
    <property type="entry name" value="PRK00823.1-1"/>
    <property type="match status" value="1"/>
</dbReference>
<dbReference type="InterPro" id="IPR001533">
    <property type="entry name" value="Pterin_deHydtase"/>
</dbReference>
<dbReference type="Proteomes" id="UP000319732">
    <property type="component" value="Unassembled WGS sequence"/>
</dbReference>
<protein>
    <recommendedName>
        <fullName evidence="4">Putative pterin-4-alpha-carbinolamine dehydratase</fullName>
        <shortName evidence="4">PHS</shortName>
        <ecNumber evidence="4">4.2.1.96</ecNumber>
    </recommendedName>
    <alternativeName>
        <fullName evidence="4">4-alpha-hydroxy-tetrahydropterin dehydratase</fullName>
    </alternativeName>
    <alternativeName>
        <fullName evidence="4">Pterin carbinolamine dehydratase</fullName>
        <shortName evidence="4">PCD</shortName>
    </alternativeName>
</protein>
<evidence type="ECO:0000256" key="2">
    <source>
        <dbReference type="ARBA" id="ARBA00006472"/>
    </source>
</evidence>
<comment type="caution">
    <text evidence="5">The sequence shown here is derived from an EMBL/GenBank/DDBJ whole genome shotgun (WGS) entry which is preliminary data.</text>
</comment>
<evidence type="ECO:0000256" key="3">
    <source>
        <dbReference type="ARBA" id="ARBA00023239"/>
    </source>
</evidence>
<comment type="similarity">
    <text evidence="2 4">Belongs to the pterin-4-alpha-carbinolamine dehydratase family.</text>
</comment>
<dbReference type="Pfam" id="PF01329">
    <property type="entry name" value="Pterin_4a"/>
    <property type="match status" value="1"/>
</dbReference>
<dbReference type="RefSeq" id="WP_142929055.1">
    <property type="nucleotide sequence ID" value="NZ_ML660103.1"/>
</dbReference>
<evidence type="ECO:0000313" key="5">
    <source>
        <dbReference type="EMBL" id="TQV70151.1"/>
    </source>
</evidence>